<dbReference type="AlphaFoldDB" id="A0A561PTZ5"/>
<dbReference type="InterPro" id="IPR032508">
    <property type="entry name" value="FecR_C"/>
</dbReference>
<dbReference type="PIRSF" id="PIRSF018266">
    <property type="entry name" value="FecR"/>
    <property type="match status" value="1"/>
</dbReference>
<dbReference type="Proteomes" id="UP000320811">
    <property type="component" value="Unassembled WGS sequence"/>
</dbReference>
<dbReference type="InterPro" id="IPR012373">
    <property type="entry name" value="Ferrdict_sens_TM"/>
</dbReference>
<reference evidence="4 5" key="1">
    <citation type="submission" date="2019-06" db="EMBL/GenBank/DDBJ databases">
        <title>Sorghum-associated microbial communities from plants grown in Nebraska, USA.</title>
        <authorList>
            <person name="Schachtman D."/>
        </authorList>
    </citation>
    <scope>NUCLEOTIDE SEQUENCE [LARGE SCALE GENOMIC DNA]</scope>
    <source>
        <strain evidence="4 5">1209</strain>
    </source>
</reference>
<dbReference type="InterPro" id="IPR006860">
    <property type="entry name" value="FecR"/>
</dbReference>
<organism evidence="4 5">
    <name type="scientific">Chitinophaga polysaccharea</name>
    <dbReference type="NCBI Taxonomy" id="1293035"/>
    <lineage>
        <taxon>Bacteria</taxon>
        <taxon>Pseudomonadati</taxon>
        <taxon>Bacteroidota</taxon>
        <taxon>Chitinophagia</taxon>
        <taxon>Chitinophagales</taxon>
        <taxon>Chitinophagaceae</taxon>
        <taxon>Chitinophaga</taxon>
    </lineage>
</organism>
<keyword evidence="1" id="KW-0812">Transmembrane</keyword>
<evidence type="ECO:0000256" key="1">
    <source>
        <dbReference type="SAM" id="Phobius"/>
    </source>
</evidence>
<dbReference type="PANTHER" id="PTHR30273">
    <property type="entry name" value="PERIPLASMIC SIGNAL SENSOR AND SIGMA FACTOR ACTIVATOR FECR-RELATED"/>
    <property type="match status" value="1"/>
</dbReference>
<keyword evidence="1" id="KW-0472">Membrane</keyword>
<dbReference type="Pfam" id="PF04773">
    <property type="entry name" value="FecR"/>
    <property type="match status" value="1"/>
</dbReference>
<dbReference type="Gene3D" id="3.55.50.30">
    <property type="match status" value="1"/>
</dbReference>
<protein>
    <submittedName>
        <fullName evidence="4">FecR family protein</fullName>
    </submittedName>
</protein>
<dbReference type="EMBL" id="VIWO01000003">
    <property type="protein sequence ID" value="TWF41576.1"/>
    <property type="molecule type" value="Genomic_DNA"/>
</dbReference>
<feature type="domain" description="FecR protein" evidence="2">
    <location>
        <begin position="140"/>
        <end position="232"/>
    </location>
</feature>
<feature type="domain" description="Protein FecR C-terminal" evidence="3">
    <location>
        <begin position="279"/>
        <end position="347"/>
    </location>
</feature>
<evidence type="ECO:0000259" key="3">
    <source>
        <dbReference type="Pfam" id="PF16344"/>
    </source>
</evidence>
<name>A0A561PTZ5_9BACT</name>
<evidence type="ECO:0000313" key="4">
    <source>
        <dbReference type="EMBL" id="TWF41576.1"/>
    </source>
</evidence>
<keyword evidence="5" id="KW-1185">Reference proteome</keyword>
<proteinExistence type="predicted"/>
<dbReference type="PANTHER" id="PTHR30273:SF2">
    <property type="entry name" value="PROTEIN FECR"/>
    <property type="match status" value="1"/>
</dbReference>
<sequence length="348" mass="39366">MLHYSMSTSEFKSIVERYLKGEASAVDQAMIEAWLAATEDNPVDLTADELSEIRVDMLQHLRIQNGYTLAEEKPVGTTAYPEIRERRLLSWLQRIAAVLVVAISVGALFYWGRTFTRTRPPVAAVSTPAPVTIYRMRVVATDAVRRVTLPDSSIVMLNRASSLYYTIPFDHAAREIYMERGEAFFQVKQLAVHPFIVHAAKTRTTVLGTSFNIRISDNVKSIRVVVKTGKVQVATGLSIADSTRQLKPEQGVEINTVHNSIRTFFQPANSITSWYDGVLEFQQNTMKEVAEALENRYQVRIRLGSPATQQCRVSGNFTRSHTITEVLDAICLVHRLSYKKKNNEFFIY</sequence>
<comment type="caution">
    <text evidence="4">The sequence shown here is derived from an EMBL/GenBank/DDBJ whole genome shotgun (WGS) entry which is preliminary data.</text>
</comment>
<dbReference type="Gene3D" id="2.60.120.1440">
    <property type="match status" value="1"/>
</dbReference>
<evidence type="ECO:0000313" key="5">
    <source>
        <dbReference type="Proteomes" id="UP000320811"/>
    </source>
</evidence>
<gene>
    <name evidence="4" type="ORF">FHW36_103380</name>
</gene>
<accession>A0A561PTZ5</accession>
<feature type="transmembrane region" description="Helical" evidence="1">
    <location>
        <begin position="91"/>
        <end position="111"/>
    </location>
</feature>
<dbReference type="GO" id="GO:0016989">
    <property type="term" value="F:sigma factor antagonist activity"/>
    <property type="evidence" value="ECO:0007669"/>
    <property type="project" value="TreeGrafter"/>
</dbReference>
<dbReference type="Pfam" id="PF16344">
    <property type="entry name" value="FecR_C"/>
    <property type="match status" value="1"/>
</dbReference>
<evidence type="ECO:0000259" key="2">
    <source>
        <dbReference type="Pfam" id="PF04773"/>
    </source>
</evidence>
<dbReference type="OrthoDB" id="1452822at2"/>
<keyword evidence="1" id="KW-1133">Transmembrane helix</keyword>